<dbReference type="OrthoDB" id="5290530at2"/>
<dbReference type="GO" id="GO:0043590">
    <property type="term" value="C:bacterial nucleoid"/>
    <property type="evidence" value="ECO:0007669"/>
    <property type="project" value="TreeGrafter"/>
</dbReference>
<dbReference type="NCBIfam" id="NF001463">
    <property type="entry name" value="PRK00321.1-4"/>
    <property type="match status" value="1"/>
</dbReference>
<dbReference type="EMBL" id="PZKC01000002">
    <property type="protein sequence ID" value="PTD97822.1"/>
    <property type="molecule type" value="Genomic_DNA"/>
</dbReference>
<comment type="subcellular location">
    <subcellularLocation>
        <location evidence="1 6">Cytoplasm</location>
        <location evidence="1 6">Nucleoid</location>
    </subcellularLocation>
</comment>
<accession>A0A2T4IJ98</accession>
<protein>
    <recommendedName>
        <fullName evidence="3 6">Recombination-associated protein RdgC</fullName>
    </recommendedName>
</protein>
<dbReference type="GO" id="GO:0005737">
    <property type="term" value="C:cytoplasm"/>
    <property type="evidence" value="ECO:0007669"/>
    <property type="project" value="UniProtKB-UniRule"/>
</dbReference>
<dbReference type="InterPro" id="IPR007476">
    <property type="entry name" value="RdgC"/>
</dbReference>
<proteinExistence type="inferred from homology"/>
<evidence type="ECO:0000256" key="1">
    <source>
        <dbReference type="ARBA" id="ARBA00004453"/>
    </source>
</evidence>
<evidence type="ECO:0000256" key="3">
    <source>
        <dbReference type="ARBA" id="ARBA00022296"/>
    </source>
</evidence>
<dbReference type="AlphaFoldDB" id="A0A2T4IJ98"/>
<evidence type="ECO:0000256" key="6">
    <source>
        <dbReference type="HAMAP-Rule" id="MF_00194"/>
    </source>
</evidence>
<dbReference type="RefSeq" id="WP_107492342.1">
    <property type="nucleotide sequence ID" value="NZ_PZKC01000002.1"/>
</dbReference>
<keyword evidence="5 6" id="KW-0233">DNA recombination</keyword>
<dbReference type="HAMAP" id="MF_00194">
    <property type="entry name" value="RdgC"/>
    <property type="match status" value="1"/>
</dbReference>
<dbReference type="NCBIfam" id="NF001464">
    <property type="entry name" value="PRK00321.1-5"/>
    <property type="match status" value="1"/>
</dbReference>
<comment type="function">
    <text evidence="6">May be involved in recombination.</text>
</comment>
<gene>
    <name evidence="6" type="primary">rdgC</name>
    <name evidence="7" type="ORF">C8261_02055</name>
</gene>
<dbReference type="PANTHER" id="PTHR38103:SF1">
    <property type="entry name" value="RECOMBINATION-ASSOCIATED PROTEIN RDGC"/>
    <property type="match status" value="1"/>
</dbReference>
<dbReference type="Pfam" id="PF04381">
    <property type="entry name" value="RdgC"/>
    <property type="match status" value="1"/>
</dbReference>
<sequence>MWFKNLQIYRLPAPWAITLTELDDQLARRRFLPCGSQEAESRGWIAPLGGDGPLVHSIGGQWLIALGIEQRLLPASVVRQVADERAEEIAAQQGYKLGRKQMKDLREAVQQELMPRAFTRRRKMYAWIDPEGGWLGIDAPSQTRAEDLLEVLRQTLDTLPLALVRTERSPVAAMADWLAGGEAPGNFTIDQDCELRSVADEKAAVRYVRHALDGDDVRAHLVGGKLPTRLALTFDDRVSFVLTEKTEIKRLDFLDVVKEQIDDKETDAQALFDAGFALMTGELRLLLPALVEVLGGELKAAVDTPATGMAAAAGDPPF</sequence>
<reference evidence="7 8" key="2">
    <citation type="submission" date="2018-04" db="EMBL/GenBank/DDBJ databases">
        <title>Thauera lacus sp. nov., isolated from an saline lake in Inner Mongolia, China.</title>
        <authorList>
            <person name="Liang Q.-Y."/>
        </authorList>
    </citation>
    <scope>NUCLEOTIDE SEQUENCE [LARGE SCALE GENOMIC DNA]</scope>
    <source>
        <strain evidence="7 8">D20</strain>
    </source>
</reference>
<organism evidence="7 8">
    <name type="scientific">Pseudothauera lacus</name>
    <dbReference type="NCBI Taxonomy" id="2136175"/>
    <lineage>
        <taxon>Bacteria</taxon>
        <taxon>Pseudomonadati</taxon>
        <taxon>Pseudomonadota</taxon>
        <taxon>Betaproteobacteria</taxon>
        <taxon>Rhodocyclales</taxon>
        <taxon>Zoogloeaceae</taxon>
        <taxon>Pseudothauera</taxon>
    </lineage>
</organism>
<dbReference type="GO" id="GO:0006310">
    <property type="term" value="P:DNA recombination"/>
    <property type="evidence" value="ECO:0007669"/>
    <property type="project" value="UniProtKB-UniRule"/>
</dbReference>
<evidence type="ECO:0000313" key="7">
    <source>
        <dbReference type="EMBL" id="PTD97822.1"/>
    </source>
</evidence>
<evidence type="ECO:0000256" key="2">
    <source>
        <dbReference type="ARBA" id="ARBA00008657"/>
    </source>
</evidence>
<dbReference type="GO" id="GO:0003690">
    <property type="term" value="F:double-stranded DNA binding"/>
    <property type="evidence" value="ECO:0007669"/>
    <property type="project" value="TreeGrafter"/>
</dbReference>
<keyword evidence="8" id="KW-1185">Reference proteome</keyword>
<comment type="similarity">
    <text evidence="2 6">Belongs to the RdgC family.</text>
</comment>
<evidence type="ECO:0000256" key="5">
    <source>
        <dbReference type="ARBA" id="ARBA00023172"/>
    </source>
</evidence>
<evidence type="ECO:0000256" key="4">
    <source>
        <dbReference type="ARBA" id="ARBA00022490"/>
    </source>
</evidence>
<dbReference type="Proteomes" id="UP000241193">
    <property type="component" value="Unassembled WGS sequence"/>
</dbReference>
<dbReference type="PANTHER" id="PTHR38103">
    <property type="entry name" value="RECOMBINATION-ASSOCIATED PROTEIN RDGC"/>
    <property type="match status" value="1"/>
</dbReference>
<name>A0A2T4IJ98_9RHOO</name>
<comment type="caution">
    <text evidence="7">The sequence shown here is derived from an EMBL/GenBank/DDBJ whole genome shotgun (WGS) entry which is preliminary data.</text>
</comment>
<dbReference type="GO" id="GO:0000018">
    <property type="term" value="P:regulation of DNA recombination"/>
    <property type="evidence" value="ECO:0007669"/>
    <property type="project" value="TreeGrafter"/>
</dbReference>
<reference evidence="7 8" key="1">
    <citation type="submission" date="2018-03" db="EMBL/GenBank/DDBJ databases">
        <authorList>
            <person name="Keele B.F."/>
        </authorList>
    </citation>
    <scope>NUCLEOTIDE SEQUENCE [LARGE SCALE GENOMIC DNA]</scope>
    <source>
        <strain evidence="7 8">D20</strain>
    </source>
</reference>
<evidence type="ECO:0000313" key="8">
    <source>
        <dbReference type="Proteomes" id="UP000241193"/>
    </source>
</evidence>
<keyword evidence="4 6" id="KW-0963">Cytoplasm</keyword>